<dbReference type="GO" id="GO:0005200">
    <property type="term" value="F:structural constituent of cytoskeleton"/>
    <property type="evidence" value="ECO:0007669"/>
    <property type="project" value="TreeGrafter"/>
</dbReference>
<dbReference type="InterPro" id="IPR050405">
    <property type="entry name" value="Intermediate_filament"/>
</dbReference>
<dbReference type="AlphaFoldDB" id="A0A9N7U3F5"/>
<dbReference type="InterPro" id="IPR018039">
    <property type="entry name" value="IF_conserved"/>
</dbReference>
<dbReference type="GO" id="GO:0005882">
    <property type="term" value="C:intermediate filament"/>
    <property type="evidence" value="ECO:0007669"/>
    <property type="project" value="UniProtKB-KW"/>
</dbReference>
<name>A0A9N7U3F5_PLEPL</name>
<feature type="compositionally biased region" description="Low complexity" evidence="3">
    <location>
        <begin position="36"/>
        <end position="46"/>
    </location>
</feature>
<evidence type="ECO:0000256" key="2">
    <source>
        <dbReference type="ARBA" id="ARBA00023054"/>
    </source>
</evidence>
<sequence length="73" mass="8523">MNVKLGLDIEISTYRKLLEGEEDRLGQDSIVKIQQVPSQSSQVYSQPRRRSSPVLIKTVETHDRIYNKENEDY</sequence>
<feature type="domain" description="IF rod" evidence="4">
    <location>
        <begin position="1"/>
        <end position="25"/>
    </location>
</feature>
<gene>
    <name evidence="5" type="ORF">PLEPLA_LOCUS12130</name>
</gene>
<reference evidence="5" key="1">
    <citation type="submission" date="2020-03" db="EMBL/GenBank/DDBJ databases">
        <authorList>
            <person name="Weist P."/>
        </authorList>
    </citation>
    <scope>NUCLEOTIDE SEQUENCE</scope>
</reference>
<evidence type="ECO:0000313" key="5">
    <source>
        <dbReference type="EMBL" id="CAB1424209.1"/>
    </source>
</evidence>
<organism evidence="5 6">
    <name type="scientific">Pleuronectes platessa</name>
    <name type="common">European plaice</name>
    <dbReference type="NCBI Taxonomy" id="8262"/>
    <lineage>
        <taxon>Eukaryota</taxon>
        <taxon>Metazoa</taxon>
        <taxon>Chordata</taxon>
        <taxon>Craniata</taxon>
        <taxon>Vertebrata</taxon>
        <taxon>Euteleostomi</taxon>
        <taxon>Actinopterygii</taxon>
        <taxon>Neopterygii</taxon>
        <taxon>Teleostei</taxon>
        <taxon>Neoteleostei</taxon>
        <taxon>Acanthomorphata</taxon>
        <taxon>Carangaria</taxon>
        <taxon>Pleuronectiformes</taxon>
        <taxon>Pleuronectoidei</taxon>
        <taxon>Pleuronectidae</taxon>
        <taxon>Pleuronectes</taxon>
    </lineage>
</organism>
<dbReference type="PROSITE" id="PS00226">
    <property type="entry name" value="IF_ROD_1"/>
    <property type="match status" value="1"/>
</dbReference>
<dbReference type="SUPFAM" id="SSF64593">
    <property type="entry name" value="Intermediate filament protein, coiled coil region"/>
    <property type="match status" value="1"/>
</dbReference>
<dbReference type="PANTHER" id="PTHR45652">
    <property type="entry name" value="GLIAL FIBRILLARY ACIDIC PROTEIN"/>
    <property type="match status" value="1"/>
</dbReference>
<keyword evidence="1" id="KW-0403">Intermediate filament</keyword>
<dbReference type="EMBL" id="CADEAL010000713">
    <property type="protein sequence ID" value="CAB1424209.1"/>
    <property type="molecule type" value="Genomic_DNA"/>
</dbReference>
<keyword evidence="6" id="KW-1185">Reference proteome</keyword>
<dbReference type="Gene3D" id="1.20.5.170">
    <property type="match status" value="1"/>
</dbReference>
<dbReference type="GO" id="GO:0005737">
    <property type="term" value="C:cytoplasm"/>
    <property type="evidence" value="ECO:0007669"/>
    <property type="project" value="TreeGrafter"/>
</dbReference>
<evidence type="ECO:0000259" key="4">
    <source>
        <dbReference type="PROSITE" id="PS51842"/>
    </source>
</evidence>
<dbReference type="PROSITE" id="PS51842">
    <property type="entry name" value="IF_ROD_2"/>
    <property type="match status" value="1"/>
</dbReference>
<dbReference type="PANTHER" id="PTHR45652:SF21">
    <property type="entry name" value="ZINC FINGER CCCH DOMAIN-CONTAINING PROTEIN 13-LIKE ISOFORM X1"/>
    <property type="match status" value="1"/>
</dbReference>
<accession>A0A9N7U3F5</accession>
<keyword evidence="2" id="KW-0175">Coiled coil</keyword>
<evidence type="ECO:0000256" key="1">
    <source>
        <dbReference type="ARBA" id="ARBA00022754"/>
    </source>
</evidence>
<evidence type="ECO:0000313" key="6">
    <source>
        <dbReference type="Proteomes" id="UP001153269"/>
    </source>
</evidence>
<evidence type="ECO:0000256" key="3">
    <source>
        <dbReference type="SAM" id="MobiDB-lite"/>
    </source>
</evidence>
<comment type="caution">
    <text evidence="5">The sequence shown here is derived from an EMBL/GenBank/DDBJ whole genome shotgun (WGS) entry which is preliminary data.</text>
</comment>
<dbReference type="Proteomes" id="UP001153269">
    <property type="component" value="Unassembled WGS sequence"/>
</dbReference>
<feature type="region of interest" description="Disordered" evidence="3">
    <location>
        <begin position="36"/>
        <end position="57"/>
    </location>
</feature>
<dbReference type="InterPro" id="IPR039008">
    <property type="entry name" value="IF_rod_dom"/>
</dbReference>
<protein>
    <recommendedName>
        <fullName evidence="4">IF rod domain-containing protein</fullName>
    </recommendedName>
</protein>
<dbReference type="GO" id="GO:0045109">
    <property type="term" value="P:intermediate filament organization"/>
    <property type="evidence" value="ECO:0007669"/>
    <property type="project" value="TreeGrafter"/>
</dbReference>
<proteinExistence type="predicted"/>